<dbReference type="PANTHER" id="PTHR46844">
    <property type="entry name" value="SLR5058 PROTEIN"/>
    <property type="match status" value="1"/>
</dbReference>
<reference evidence="2" key="1">
    <citation type="submission" date="2020-03" db="EMBL/GenBank/DDBJ databases">
        <title>Draft Genome Sequence of Cylindrodendrum hubeiense.</title>
        <authorList>
            <person name="Buettner E."/>
            <person name="Kellner H."/>
        </authorList>
    </citation>
    <scope>NUCLEOTIDE SEQUENCE</scope>
    <source>
        <strain evidence="2">IHI 201604</strain>
    </source>
</reference>
<dbReference type="SMART" id="SM00185">
    <property type="entry name" value="ARM"/>
    <property type="match status" value="5"/>
</dbReference>
<feature type="domain" description="NACHT" evidence="1">
    <location>
        <begin position="355"/>
        <end position="494"/>
    </location>
</feature>
<dbReference type="Gene3D" id="3.40.50.300">
    <property type="entry name" value="P-loop containing nucleotide triphosphate hydrolases"/>
    <property type="match status" value="1"/>
</dbReference>
<dbReference type="SUPFAM" id="SSF52540">
    <property type="entry name" value="P-loop containing nucleoside triphosphate hydrolases"/>
    <property type="match status" value="1"/>
</dbReference>
<comment type="caution">
    <text evidence="2">The sequence shown here is derived from an EMBL/GenBank/DDBJ whole genome shotgun (WGS) entry which is preliminary data.</text>
</comment>
<dbReference type="InterPro" id="IPR027417">
    <property type="entry name" value="P-loop_NTPase"/>
</dbReference>
<dbReference type="PROSITE" id="PS50837">
    <property type="entry name" value="NACHT"/>
    <property type="match status" value="1"/>
</dbReference>
<dbReference type="InterPro" id="IPR000225">
    <property type="entry name" value="Armadillo"/>
</dbReference>
<dbReference type="EMBL" id="JAANBB010000072">
    <property type="protein sequence ID" value="KAF7551742.1"/>
    <property type="molecule type" value="Genomic_DNA"/>
</dbReference>
<protein>
    <recommendedName>
        <fullName evidence="1">NACHT domain-containing protein</fullName>
    </recommendedName>
</protein>
<name>A0A9P5H874_9HYPO</name>
<dbReference type="InterPro" id="IPR004155">
    <property type="entry name" value="PBS_lyase_HEAT"/>
</dbReference>
<dbReference type="InterPro" id="IPR011989">
    <property type="entry name" value="ARM-like"/>
</dbReference>
<sequence length="1244" mass="140471">MVANMARQTSPPAFDQVHPVDENTRTDIDIIAIHGLDTKSPDTWIWKDPKHPKEQVNWLKDSKMLPSEVGRARIFTCDWPTNLFQKSIPTTLEESAHFLLRSIRQHLAQNKQAAANRPVFFIASCLGGIILIKALEIDRRHSDESGSPSLIRATRGIVFLATPFLGTAFKDMPDLTLKVWASLKDQTVTALIDYANEPTPNLDELLVDKSSATAQIFEHKRLNRCHVLMNKFRSPECDDYKQAAEEIKEILKKIREEQTPLEQADAFLRNDHYHEDKLQIERLSGQKLPMNKCYINLAIVEQPGEKALRSDTPHSSPFSLLARQKVETPDEMIQVELPTLFNQRDRRDGRMMQPRRILIRGRAGVGKTTLCKKMVYDFTHGMQTELHRVWTELFDRLLWVPLRNLKGRSAPGYNHEELFYHEYFSSQGHENGRLFARELWQKLKDTHSSRTLFVLDGLDELIQDLHSDGDMFRFLEVLLNQPNVIITSRPNASLPNGIGHIDLELETIGFYPDQVKSYLEADYKIKPRANEVQSFLNDHWLIQGLVRIPIQLDALCYTWEDFDVGTKPDTMTHIFQAIERRLWKKDVVRLGKMFEGHARSARPAEIERSVKTEIALLEYLAFNGLYSNVIDFTPAHRDEIVDKFPLSGLPLDEALARLSFLRTSDASSNVEDRNYHFIHLTFQEYFAAQYFVQQWTSGEQLLVLKLGNRQERSSIRNIDANNFIRKQKYNAHYDIFWRFVAGLINANHGEEQLYRFFRMIEDEPRDLLGPVHQRLVMHCLSEVAPSEDIPEFIKQLEENLKQWLMFEYTFRNCSQLAQGVEFPDQILEAVLREEPNDRLSLSKGLKREVIGMFGEDHKTLPEGILDALMILLRDPDSNLRCLASAALIQRSSGALSDQSALSEPTLDTIMAVLKDPEPNVRCAAADALRRHLALPEPVLEVLMPLLKDPNGEVRSAAVGALGQQRVLSEPTLEALMPLLKDPYEEVRSAAVCVLGRQSALPKPVLMALLKDPDQYVWSPAVSALGQQLVLSESALEFLVPLLSDTRPDVRAAAADALGQQSALSEPALDALVALLKDLYPCVRSAAVRALGGQSALSKPILEALIALLKDLSGFVRFDVASVLKRDLVLSGPLLETLKALSEDLSESVRSEAVRALSRHSALSEPALLSLLTDPDLTVRSIASDALSQQSALSEPTLEALTPLLQDPNKEIKLYAVGVLTRKSALSKPALEALAALFKDPDQDL</sequence>
<dbReference type="Pfam" id="PF05729">
    <property type="entry name" value="NACHT"/>
    <property type="match status" value="1"/>
</dbReference>
<organism evidence="2 3">
    <name type="scientific">Cylindrodendrum hubeiense</name>
    <dbReference type="NCBI Taxonomy" id="595255"/>
    <lineage>
        <taxon>Eukaryota</taxon>
        <taxon>Fungi</taxon>
        <taxon>Dikarya</taxon>
        <taxon>Ascomycota</taxon>
        <taxon>Pezizomycotina</taxon>
        <taxon>Sordariomycetes</taxon>
        <taxon>Hypocreomycetidae</taxon>
        <taxon>Hypocreales</taxon>
        <taxon>Nectriaceae</taxon>
        <taxon>Cylindrodendrum</taxon>
    </lineage>
</organism>
<dbReference type="PANTHER" id="PTHR46844:SF1">
    <property type="entry name" value="SLR5058 PROTEIN"/>
    <property type="match status" value="1"/>
</dbReference>
<dbReference type="OrthoDB" id="427518at2759"/>
<dbReference type="Pfam" id="PF13646">
    <property type="entry name" value="HEAT_2"/>
    <property type="match status" value="3"/>
</dbReference>
<dbReference type="SMART" id="SM00567">
    <property type="entry name" value="EZ_HEAT"/>
    <property type="match status" value="8"/>
</dbReference>
<evidence type="ECO:0000313" key="2">
    <source>
        <dbReference type="EMBL" id="KAF7551742.1"/>
    </source>
</evidence>
<dbReference type="Pfam" id="PF23238">
    <property type="entry name" value="DUF7068"/>
    <property type="match status" value="1"/>
</dbReference>
<dbReference type="InterPro" id="IPR007111">
    <property type="entry name" value="NACHT_NTPase"/>
</dbReference>
<gene>
    <name evidence="2" type="ORF">G7Z17_g4776</name>
</gene>
<accession>A0A9P5H874</accession>
<dbReference type="Proteomes" id="UP000722485">
    <property type="component" value="Unassembled WGS sequence"/>
</dbReference>
<keyword evidence="3" id="KW-1185">Reference proteome</keyword>
<dbReference type="Gene3D" id="3.40.50.1820">
    <property type="entry name" value="alpha/beta hydrolase"/>
    <property type="match status" value="1"/>
</dbReference>
<dbReference type="SUPFAM" id="SSF53474">
    <property type="entry name" value="alpha/beta-Hydrolases"/>
    <property type="match status" value="1"/>
</dbReference>
<evidence type="ECO:0000259" key="1">
    <source>
        <dbReference type="PROSITE" id="PS50837"/>
    </source>
</evidence>
<evidence type="ECO:0000313" key="3">
    <source>
        <dbReference type="Proteomes" id="UP000722485"/>
    </source>
</evidence>
<proteinExistence type="predicted"/>
<dbReference type="InterPro" id="IPR055496">
    <property type="entry name" value="DUF7068"/>
</dbReference>
<dbReference type="Gene3D" id="1.25.10.10">
    <property type="entry name" value="Leucine-rich Repeat Variant"/>
    <property type="match status" value="3"/>
</dbReference>
<dbReference type="SUPFAM" id="SSF48371">
    <property type="entry name" value="ARM repeat"/>
    <property type="match status" value="2"/>
</dbReference>
<dbReference type="AlphaFoldDB" id="A0A9P5H874"/>
<dbReference type="InterPro" id="IPR029058">
    <property type="entry name" value="AB_hydrolase_fold"/>
</dbReference>
<dbReference type="InterPro" id="IPR016024">
    <property type="entry name" value="ARM-type_fold"/>
</dbReference>